<dbReference type="InterPro" id="IPR049163">
    <property type="entry name" value="Pif1-like_2B_dom"/>
</dbReference>
<dbReference type="KEGG" id="osn:115209711"/>
<organism evidence="2 3">
    <name type="scientific">Octopus sinensis</name>
    <name type="common">East Asian common octopus</name>
    <dbReference type="NCBI Taxonomy" id="2607531"/>
    <lineage>
        <taxon>Eukaryota</taxon>
        <taxon>Metazoa</taxon>
        <taxon>Spiralia</taxon>
        <taxon>Lophotrochozoa</taxon>
        <taxon>Mollusca</taxon>
        <taxon>Cephalopoda</taxon>
        <taxon>Coleoidea</taxon>
        <taxon>Octopodiformes</taxon>
        <taxon>Octopoda</taxon>
        <taxon>Incirrata</taxon>
        <taxon>Octopodidae</taxon>
        <taxon>Octopus</taxon>
    </lineage>
</organism>
<name>A0A6P7S7M4_9MOLL</name>
<evidence type="ECO:0000259" key="1">
    <source>
        <dbReference type="Pfam" id="PF21530"/>
    </source>
</evidence>
<dbReference type="GO" id="GO:0006260">
    <property type="term" value="P:DNA replication"/>
    <property type="evidence" value="ECO:0007669"/>
    <property type="project" value="TreeGrafter"/>
</dbReference>
<dbReference type="PANTHER" id="PTHR23274">
    <property type="entry name" value="DNA HELICASE-RELATED"/>
    <property type="match status" value="1"/>
</dbReference>
<gene>
    <name evidence="3" type="primary">LOC115209711</name>
</gene>
<dbReference type="AlphaFoldDB" id="A0A6P7S7M4"/>
<evidence type="ECO:0000313" key="3">
    <source>
        <dbReference type="RefSeq" id="XP_029634103.1"/>
    </source>
</evidence>
<dbReference type="SUPFAM" id="SSF52540">
    <property type="entry name" value="P-loop containing nucleoside triphosphate hydrolases"/>
    <property type="match status" value="1"/>
</dbReference>
<dbReference type="Pfam" id="PF21530">
    <property type="entry name" value="Pif1_2B_dom"/>
    <property type="match status" value="1"/>
</dbReference>
<dbReference type="GO" id="GO:0005657">
    <property type="term" value="C:replication fork"/>
    <property type="evidence" value="ECO:0007669"/>
    <property type="project" value="TreeGrafter"/>
</dbReference>
<keyword evidence="2" id="KW-1185">Reference proteome</keyword>
<reference evidence="3" key="1">
    <citation type="submission" date="2025-08" db="UniProtKB">
        <authorList>
            <consortium name="RefSeq"/>
        </authorList>
    </citation>
    <scope>IDENTIFICATION</scope>
</reference>
<dbReference type="InterPro" id="IPR027417">
    <property type="entry name" value="P-loop_NTPase"/>
</dbReference>
<evidence type="ECO:0000313" key="2">
    <source>
        <dbReference type="Proteomes" id="UP000515154"/>
    </source>
</evidence>
<dbReference type="PANTHER" id="PTHR23274:SF51">
    <property type="entry name" value="OS03G0423850 PROTEIN"/>
    <property type="match status" value="1"/>
</dbReference>
<dbReference type="Proteomes" id="UP000515154">
    <property type="component" value="Linkage group LG1"/>
</dbReference>
<accession>A0A6P7S7M4</accession>
<proteinExistence type="predicted"/>
<dbReference type="RefSeq" id="XP_029634103.1">
    <property type="nucleotide sequence ID" value="XM_029778243.1"/>
</dbReference>
<sequence>MNKIPTVIKKYKSVDSVLDENEADYYPTEILNSLEPPGIPPHKLVLKVGVSIMLLRNLDPTKLCDGIRLIVKTLSPNVTKAIIITGCASGEAVFVPRIPIRPTDMPFEFKRTQFPVRLSFAMSTNKAQVQSLKSTGLRFSWSPLCWLLQAGLEKGGGLSVNAISTVINSASEENQLQVDIELHLNLGLLEVNL</sequence>
<feature type="domain" description="DNA helicase Pif1-like 2B" evidence="1">
    <location>
        <begin position="29"/>
        <end position="74"/>
    </location>
</feature>
<protein>
    <submittedName>
        <fullName evidence="3">Uncharacterized protein LOC115209711</fullName>
    </submittedName>
</protein>